<comment type="caution">
    <text evidence="2">The sequence shown here is derived from an EMBL/GenBank/DDBJ whole genome shotgun (WGS) entry which is preliminary data.</text>
</comment>
<dbReference type="NCBIfam" id="TIGR02832">
    <property type="entry name" value="spo_yunB"/>
    <property type="match status" value="1"/>
</dbReference>
<dbReference type="InterPro" id="IPR014197">
    <property type="entry name" value="Sporulation_prot_YunB"/>
</dbReference>
<keyword evidence="1" id="KW-0472">Membrane</keyword>
<dbReference type="AlphaFoldDB" id="A0A292YP32"/>
<dbReference type="Pfam" id="PF09560">
    <property type="entry name" value="Spore_YunB"/>
    <property type="match status" value="1"/>
</dbReference>
<dbReference type="PIRSF" id="PIRSF021383">
    <property type="entry name" value="YunB"/>
    <property type="match status" value="1"/>
</dbReference>
<keyword evidence="1" id="KW-1133">Transmembrane helix</keyword>
<protein>
    <submittedName>
        <fullName evidence="2">Sporulation protein YunB</fullName>
    </submittedName>
</protein>
<reference evidence="3" key="1">
    <citation type="submission" date="2017-07" db="EMBL/GenBank/DDBJ databases">
        <title>Draft genome sequence of Effusibacillus lacus strain skLN1.</title>
        <authorList>
            <person name="Watanabe M."/>
            <person name="Kojima H."/>
            <person name="Fukui M."/>
        </authorList>
    </citation>
    <scope>NUCLEOTIDE SEQUENCE [LARGE SCALE GENOMIC DNA]</scope>
    <source>
        <strain evidence="3">skLN1</strain>
    </source>
</reference>
<evidence type="ECO:0000313" key="2">
    <source>
        <dbReference type="EMBL" id="GAX90669.1"/>
    </source>
</evidence>
<sequence>MRRIRRRRMRLRKPVKRWKIYLAVSLFLVMFLTIQSFLFLENNLQPVFVKIAENYTRKIATEAINDAITKKVAEETDYQQIVQFIKDDRGAVRSAVFNMVEANRIKAQTTGRVQSVLKMLQEQEIRLPVGQAFRSTILATFGPTIPIAIVPMGNAKSDIVQTSETSGINQTKYSLTLEMQVQVNVIIPFVTKPVDIQTQVPIAAIVMVGDVPQFFYDAKGTPFVPPGIPYQMPSLNPQQPR</sequence>
<organism evidence="2 3">
    <name type="scientific">Effusibacillus lacus</name>
    <dbReference type="NCBI Taxonomy" id="1348429"/>
    <lineage>
        <taxon>Bacteria</taxon>
        <taxon>Bacillati</taxon>
        <taxon>Bacillota</taxon>
        <taxon>Bacilli</taxon>
        <taxon>Bacillales</taxon>
        <taxon>Alicyclobacillaceae</taxon>
        <taxon>Effusibacillus</taxon>
    </lineage>
</organism>
<evidence type="ECO:0000313" key="3">
    <source>
        <dbReference type="Proteomes" id="UP000217785"/>
    </source>
</evidence>
<accession>A0A292YP32</accession>
<name>A0A292YP32_9BACL</name>
<evidence type="ECO:0000256" key="1">
    <source>
        <dbReference type="SAM" id="Phobius"/>
    </source>
</evidence>
<dbReference type="EMBL" id="BDUF01000060">
    <property type="protein sequence ID" value="GAX90669.1"/>
    <property type="molecule type" value="Genomic_DNA"/>
</dbReference>
<feature type="transmembrane region" description="Helical" evidence="1">
    <location>
        <begin position="20"/>
        <end position="40"/>
    </location>
</feature>
<keyword evidence="3" id="KW-1185">Reference proteome</keyword>
<dbReference type="Proteomes" id="UP000217785">
    <property type="component" value="Unassembled WGS sequence"/>
</dbReference>
<keyword evidence="1" id="KW-0812">Transmembrane</keyword>
<proteinExistence type="predicted"/>